<gene>
    <name evidence="3" type="ORF">TM51_07841</name>
</gene>
<dbReference type="GO" id="GO:0010181">
    <property type="term" value="F:FMN binding"/>
    <property type="evidence" value="ECO:0007669"/>
    <property type="project" value="InterPro"/>
</dbReference>
<dbReference type="InterPro" id="IPR012349">
    <property type="entry name" value="Split_barrel_FMN-bd"/>
</dbReference>
<organism evidence="3 4">
    <name type="scientific">Thermobifida fusca TM51</name>
    <dbReference type="NCBI Taxonomy" id="1169414"/>
    <lineage>
        <taxon>Bacteria</taxon>
        <taxon>Bacillati</taxon>
        <taxon>Actinomycetota</taxon>
        <taxon>Actinomycetes</taxon>
        <taxon>Streptosporangiales</taxon>
        <taxon>Nocardiopsidaceae</taxon>
        <taxon>Thermobifida</taxon>
    </lineage>
</organism>
<dbReference type="SUPFAM" id="SSF50475">
    <property type="entry name" value="FMN-binding split barrel"/>
    <property type="match status" value="1"/>
</dbReference>
<dbReference type="Gene3D" id="2.30.110.10">
    <property type="entry name" value="Electron Transport, Fmn-binding Protein, Chain A"/>
    <property type="match status" value="1"/>
</dbReference>
<reference evidence="3 4" key="1">
    <citation type="journal article" date="2013" name="Genome Announc.">
        <title>Draft Genome Sequence of the Lignocellulose Decomposer Thermobifida fusca Strain TM51.</title>
        <authorList>
            <person name="Toth A."/>
            <person name="Barna T."/>
            <person name="Nagy I."/>
            <person name="Horvath B."/>
            <person name="Nagy I."/>
            <person name="Tancsics A."/>
            <person name="Kriszt B."/>
            <person name="Baka E."/>
            <person name="Fekete C."/>
            <person name="Kukolya J."/>
        </authorList>
    </citation>
    <scope>NUCLEOTIDE SEQUENCE [LARGE SCALE GENOMIC DNA]</scope>
    <source>
        <strain evidence="3 4">TM51</strain>
    </source>
</reference>
<dbReference type="InterPro" id="IPR050268">
    <property type="entry name" value="NADH-dep_flavin_reductase"/>
</dbReference>
<dbReference type="SMART" id="SM00903">
    <property type="entry name" value="Flavin_Reduct"/>
    <property type="match status" value="1"/>
</dbReference>
<evidence type="ECO:0000313" key="4">
    <source>
        <dbReference type="Proteomes" id="UP000014184"/>
    </source>
</evidence>
<dbReference type="PANTHER" id="PTHR30466">
    <property type="entry name" value="FLAVIN REDUCTASE"/>
    <property type="match status" value="1"/>
</dbReference>
<dbReference type="PANTHER" id="PTHR30466:SF1">
    <property type="entry name" value="FMN REDUCTASE (NADH) RUTF"/>
    <property type="match status" value="1"/>
</dbReference>
<dbReference type="EMBL" id="AOSG01000038">
    <property type="protein sequence ID" value="EOR71381.1"/>
    <property type="molecule type" value="Genomic_DNA"/>
</dbReference>
<protein>
    <submittedName>
        <fullName evidence="3">Flavin-dependent reductase</fullName>
    </submittedName>
</protein>
<evidence type="ECO:0000256" key="1">
    <source>
        <dbReference type="ARBA" id="ARBA00023002"/>
    </source>
</evidence>
<name>A0A9P2T9V9_THEFU</name>
<evidence type="ECO:0000259" key="2">
    <source>
        <dbReference type="SMART" id="SM00903"/>
    </source>
</evidence>
<keyword evidence="1" id="KW-0560">Oxidoreductase</keyword>
<feature type="domain" description="Flavin reductase like" evidence="2">
    <location>
        <begin position="25"/>
        <end position="170"/>
    </location>
</feature>
<keyword evidence="4" id="KW-1185">Reference proteome</keyword>
<dbReference type="GO" id="GO:0006208">
    <property type="term" value="P:pyrimidine nucleobase catabolic process"/>
    <property type="evidence" value="ECO:0007669"/>
    <property type="project" value="TreeGrafter"/>
</dbReference>
<accession>A0A9P2T9V9</accession>
<dbReference type="Pfam" id="PF01613">
    <property type="entry name" value="Flavin_Reduct"/>
    <property type="match status" value="1"/>
</dbReference>
<dbReference type="Proteomes" id="UP000014184">
    <property type="component" value="Unassembled WGS sequence"/>
</dbReference>
<sequence length="174" mass="18726">MGNSHTAVRPAQRPPIAADQFRQLLRHHPAGVVIVTADVAGHPVGLTATSFTSVSLDPPLVSFYVATTSSTWPRLSQASLFGVHLLSADQTELATRFAAKGVDRFAPPTRWSRDRDGVPALDGVTARLVCSRAATRLIGDHWLVVGRVVAGTVHDPRRSPLLYHRGSFGGFTPF</sequence>
<dbReference type="AlphaFoldDB" id="A0A9P2T9V9"/>
<dbReference type="GO" id="GO:0042602">
    <property type="term" value="F:riboflavin reductase (NADPH) activity"/>
    <property type="evidence" value="ECO:0007669"/>
    <property type="project" value="TreeGrafter"/>
</dbReference>
<evidence type="ECO:0000313" key="3">
    <source>
        <dbReference type="EMBL" id="EOR71381.1"/>
    </source>
</evidence>
<comment type="caution">
    <text evidence="3">The sequence shown here is derived from an EMBL/GenBank/DDBJ whole genome shotgun (WGS) entry which is preliminary data.</text>
</comment>
<dbReference type="RefSeq" id="WP_011291929.1">
    <property type="nucleotide sequence ID" value="NZ_AOSG01000038.1"/>
</dbReference>
<proteinExistence type="predicted"/>
<dbReference type="InterPro" id="IPR002563">
    <property type="entry name" value="Flavin_Rdtase-like_dom"/>
</dbReference>